<dbReference type="InterPro" id="IPR029058">
    <property type="entry name" value="AB_hydrolase_fold"/>
</dbReference>
<accession>A0ABS3WLL3</accession>
<protein>
    <submittedName>
        <fullName evidence="2">Alpha/beta hydrolase</fullName>
    </submittedName>
</protein>
<reference evidence="2 3" key="1">
    <citation type="submission" date="2021-02" db="EMBL/GenBank/DDBJ databases">
        <title>Streptomyces spirodelae sp. nov., isolated from duckweed.</title>
        <authorList>
            <person name="Saimee Y."/>
            <person name="Duangmal K."/>
        </authorList>
    </citation>
    <scope>NUCLEOTIDE SEQUENCE [LARGE SCALE GENOMIC DNA]</scope>
    <source>
        <strain evidence="2 3">DW4-2</strain>
    </source>
</reference>
<dbReference type="Proteomes" id="UP001518976">
    <property type="component" value="Unassembled WGS sequence"/>
</dbReference>
<comment type="caution">
    <text evidence="2">The sequence shown here is derived from an EMBL/GenBank/DDBJ whole genome shotgun (WGS) entry which is preliminary data.</text>
</comment>
<evidence type="ECO:0000313" key="3">
    <source>
        <dbReference type="Proteomes" id="UP001518976"/>
    </source>
</evidence>
<keyword evidence="2" id="KW-0378">Hydrolase</keyword>
<organism evidence="2 3">
    <name type="scientific">Streptomyces spirodelae</name>
    <dbReference type="NCBI Taxonomy" id="2812904"/>
    <lineage>
        <taxon>Bacteria</taxon>
        <taxon>Bacillati</taxon>
        <taxon>Actinomycetota</taxon>
        <taxon>Actinomycetes</taxon>
        <taxon>Kitasatosporales</taxon>
        <taxon>Streptomycetaceae</taxon>
        <taxon>Streptomyces</taxon>
    </lineage>
</organism>
<keyword evidence="3" id="KW-1185">Reference proteome</keyword>
<feature type="domain" description="AB hydrolase-1" evidence="1">
    <location>
        <begin position="28"/>
        <end position="269"/>
    </location>
</feature>
<dbReference type="RefSeq" id="WP_209262823.1">
    <property type="nucleotide sequence ID" value="NZ_JAFFZN010000001.1"/>
</dbReference>
<dbReference type="InterPro" id="IPR000073">
    <property type="entry name" value="AB_hydrolase_1"/>
</dbReference>
<dbReference type="EMBL" id="JAFFZN010000001">
    <property type="protein sequence ID" value="MBO8184006.1"/>
    <property type="molecule type" value="Genomic_DNA"/>
</dbReference>
<proteinExistence type="predicted"/>
<dbReference type="InterPro" id="IPR050266">
    <property type="entry name" value="AB_hydrolase_sf"/>
</dbReference>
<dbReference type="PANTHER" id="PTHR43798">
    <property type="entry name" value="MONOACYLGLYCEROL LIPASE"/>
    <property type="match status" value="1"/>
</dbReference>
<evidence type="ECO:0000313" key="2">
    <source>
        <dbReference type="EMBL" id="MBO8184006.1"/>
    </source>
</evidence>
<dbReference type="Pfam" id="PF12697">
    <property type="entry name" value="Abhydrolase_6"/>
    <property type="match status" value="1"/>
</dbReference>
<dbReference type="GO" id="GO:0016787">
    <property type="term" value="F:hydrolase activity"/>
    <property type="evidence" value="ECO:0007669"/>
    <property type="project" value="UniProtKB-KW"/>
</dbReference>
<sequence length="296" mass="32373">MNPPSAPHGVGPVLFRQRTVGDGAGPRVLLLHGMADSSSVWDRLCTLVPQRAQLRRAEIHTAELPWRGTGPPQWAHRLDPASWLAETLDELAGTVGPADVVVAHSFSALLLLDLVCGTSAPTGTAGSPGPRLPGMVLVSPFFRPRPEDFDWGTMTGLPEQFVRTLEEGIRVAAGPRSKPELHRALAERLCETIGPYGWSRFFELYLRTPWLRTGEVRTPALVVSGTEDRIAVTGEARDLVARMPAAKLRTFEETGHFPMAEQPERFADALDDFLRRVPAAPEAVGERPCSTLVERI</sequence>
<dbReference type="SUPFAM" id="SSF53474">
    <property type="entry name" value="alpha/beta-Hydrolases"/>
    <property type="match status" value="1"/>
</dbReference>
<name>A0ABS3WLL3_9ACTN</name>
<dbReference type="Gene3D" id="3.40.50.1820">
    <property type="entry name" value="alpha/beta hydrolase"/>
    <property type="match status" value="1"/>
</dbReference>
<dbReference type="PANTHER" id="PTHR43798:SF33">
    <property type="entry name" value="HYDROLASE, PUTATIVE (AFU_ORTHOLOGUE AFUA_2G14860)-RELATED"/>
    <property type="match status" value="1"/>
</dbReference>
<gene>
    <name evidence="2" type="ORF">JW592_00670</name>
</gene>
<evidence type="ECO:0000259" key="1">
    <source>
        <dbReference type="Pfam" id="PF12697"/>
    </source>
</evidence>